<dbReference type="InterPro" id="IPR025235">
    <property type="entry name" value="DUF4178"/>
</dbReference>
<dbReference type="Pfam" id="PF13785">
    <property type="entry name" value="DUF4178"/>
    <property type="match status" value="1"/>
</dbReference>
<gene>
    <name evidence="2" type="ORF">PAI11_40650</name>
</gene>
<feature type="domain" description="DUF4178" evidence="1">
    <location>
        <begin position="38"/>
        <end position="138"/>
    </location>
</feature>
<protein>
    <recommendedName>
        <fullName evidence="1">DUF4178 domain-containing protein</fullName>
    </recommendedName>
</protein>
<evidence type="ECO:0000313" key="2">
    <source>
        <dbReference type="EMBL" id="EHN09115.1"/>
    </source>
</evidence>
<organism evidence="2 3">
    <name type="scientific">Patulibacter medicamentivorans</name>
    <dbReference type="NCBI Taxonomy" id="1097667"/>
    <lineage>
        <taxon>Bacteria</taxon>
        <taxon>Bacillati</taxon>
        <taxon>Actinomycetota</taxon>
        <taxon>Thermoleophilia</taxon>
        <taxon>Solirubrobacterales</taxon>
        <taxon>Patulibacteraceae</taxon>
        <taxon>Patulibacter</taxon>
    </lineage>
</organism>
<reference evidence="2 3" key="1">
    <citation type="journal article" date="2013" name="Biodegradation">
        <title>Quantitative proteomic analysis of ibuprofen-degrading Patulibacter sp. strain I11.</title>
        <authorList>
            <person name="Almeida B."/>
            <person name="Kjeldal H."/>
            <person name="Lolas I."/>
            <person name="Knudsen A.D."/>
            <person name="Carvalho G."/>
            <person name="Nielsen K.L."/>
            <person name="Barreto Crespo M.T."/>
            <person name="Stensballe A."/>
            <person name="Nielsen J.L."/>
        </authorList>
    </citation>
    <scope>NUCLEOTIDE SEQUENCE [LARGE SCALE GENOMIC DNA]</scope>
    <source>
        <strain evidence="2 3">I11</strain>
    </source>
</reference>
<dbReference type="Proteomes" id="UP000005143">
    <property type="component" value="Unassembled WGS sequence"/>
</dbReference>
<dbReference type="EMBL" id="AGUD01000303">
    <property type="protein sequence ID" value="EHN09115.1"/>
    <property type="molecule type" value="Genomic_DNA"/>
</dbReference>
<proteinExistence type="predicted"/>
<comment type="caution">
    <text evidence="2">The sequence shown here is derived from an EMBL/GenBank/DDBJ whole genome shotgun (WGS) entry which is preliminary data.</text>
</comment>
<dbReference type="AlphaFoldDB" id="H0EB40"/>
<evidence type="ECO:0000259" key="1">
    <source>
        <dbReference type="Pfam" id="PF13785"/>
    </source>
</evidence>
<keyword evidence="3" id="KW-1185">Reference proteome</keyword>
<name>H0EB40_9ACTN</name>
<evidence type="ECO:0000313" key="3">
    <source>
        <dbReference type="Proteomes" id="UP000005143"/>
    </source>
</evidence>
<accession>H0EB40</accession>
<sequence>MIAAASFLFALRQSGRAERNGTLPEGIAGIASHVERLQVGARVDCDDRAWRVRGVQRVTGGPGAAWAAWHLEDKGQRALLVVDEADERHVVLSVGAEDAAELDPHGRPLRWRELDWRPLDDLSAAPAAAAGEGERALWQDEEPVPAATAIERASFANPELPRRRLTFLREDGRDAWAVWIGDVLPIAMVDVYPPYGGSA</sequence>